<organism evidence="4 5">
    <name type="scientific">Nocardia fusca</name>
    <dbReference type="NCBI Taxonomy" id="941183"/>
    <lineage>
        <taxon>Bacteria</taxon>
        <taxon>Bacillati</taxon>
        <taxon>Actinomycetota</taxon>
        <taxon>Actinomycetes</taxon>
        <taxon>Mycobacteriales</taxon>
        <taxon>Nocardiaceae</taxon>
        <taxon>Nocardia</taxon>
    </lineage>
</organism>
<evidence type="ECO:0000256" key="1">
    <source>
        <dbReference type="SAM" id="MobiDB-lite"/>
    </source>
</evidence>
<evidence type="ECO:0000313" key="4">
    <source>
        <dbReference type="EMBL" id="MEV0362146.1"/>
    </source>
</evidence>
<dbReference type="InterPro" id="IPR036366">
    <property type="entry name" value="PGBDSf"/>
</dbReference>
<reference evidence="4 5" key="1">
    <citation type="submission" date="2024-06" db="EMBL/GenBank/DDBJ databases">
        <title>The Natural Products Discovery Center: Release of the First 8490 Sequenced Strains for Exploring Actinobacteria Biosynthetic Diversity.</title>
        <authorList>
            <person name="Kalkreuter E."/>
            <person name="Kautsar S.A."/>
            <person name="Yang D."/>
            <person name="Bader C.D."/>
            <person name="Teijaro C.N."/>
            <person name="Fluegel L."/>
            <person name="Davis C.M."/>
            <person name="Simpson J.R."/>
            <person name="Lauterbach L."/>
            <person name="Steele A.D."/>
            <person name="Gui C."/>
            <person name="Meng S."/>
            <person name="Li G."/>
            <person name="Viehrig K."/>
            <person name="Ye F."/>
            <person name="Su P."/>
            <person name="Kiefer A.F."/>
            <person name="Nichols A."/>
            <person name="Cepeda A.J."/>
            <person name="Yan W."/>
            <person name="Fan B."/>
            <person name="Jiang Y."/>
            <person name="Adhikari A."/>
            <person name="Zheng C.-J."/>
            <person name="Schuster L."/>
            <person name="Cowan T.M."/>
            <person name="Smanski M.J."/>
            <person name="Chevrette M.G."/>
            <person name="De Carvalho L.P.S."/>
            <person name="Shen B."/>
        </authorList>
    </citation>
    <scope>NUCLEOTIDE SEQUENCE [LARGE SCALE GENOMIC DNA]</scope>
    <source>
        <strain evidence="4 5">NPDC050671</strain>
    </source>
</reference>
<dbReference type="Gene3D" id="1.10.101.10">
    <property type="entry name" value="PGBD-like superfamily/PGBD"/>
    <property type="match status" value="1"/>
</dbReference>
<dbReference type="Pfam" id="PF01471">
    <property type="entry name" value="PG_binding_1"/>
    <property type="match status" value="1"/>
</dbReference>
<gene>
    <name evidence="4" type="ORF">AB0H72_05535</name>
</gene>
<feature type="compositionally biased region" description="Basic and acidic residues" evidence="1">
    <location>
        <begin position="46"/>
        <end position="56"/>
    </location>
</feature>
<keyword evidence="5" id="KW-1185">Reference proteome</keyword>
<evidence type="ECO:0000313" key="5">
    <source>
        <dbReference type="Proteomes" id="UP001551658"/>
    </source>
</evidence>
<keyword evidence="2" id="KW-0732">Signal</keyword>
<sequence length="129" mass="13321">MHKRSTMHPAGRALRAVVVAGIALSIAGGAGALAQAQGAPATRDGQNTEHPCESARPKLSRGSTGDCVHFVQQVLYLEGFRGTPLDGIFGPVTEQSVREYQESAGIKADGIVGPDTWAALIGESALAGR</sequence>
<comment type="caution">
    <text evidence="4">The sequence shown here is derived from an EMBL/GenBank/DDBJ whole genome shotgun (WGS) entry which is preliminary data.</text>
</comment>
<feature type="domain" description="Peptidoglycan binding-like" evidence="3">
    <location>
        <begin position="65"/>
        <end position="120"/>
    </location>
</feature>
<feature type="chain" id="PRO_5045650678" evidence="2">
    <location>
        <begin position="35"/>
        <end position="129"/>
    </location>
</feature>
<dbReference type="InterPro" id="IPR036365">
    <property type="entry name" value="PGBD-like_sf"/>
</dbReference>
<accession>A0ABV3F359</accession>
<name>A0ABV3F359_9NOCA</name>
<feature type="signal peptide" evidence="2">
    <location>
        <begin position="1"/>
        <end position="34"/>
    </location>
</feature>
<dbReference type="RefSeq" id="WP_357974136.1">
    <property type="nucleotide sequence ID" value="NZ_JBFAIH010000002.1"/>
</dbReference>
<protein>
    <submittedName>
        <fullName evidence="4">Peptidoglycan-binding domain-containing protein</fullName>
    </submittedName>
</protein>
<dbReference type="InterPro" id="IPR002477">
    <property type="entry name" value="Peptidoglycan-bd-like"/>
</dbReference>
<dbReference type="Proteomes" id="UP001551658">
    <property type="component" value="Unassembled WGS sequence"/>
</dbReference>
<dbReference type="EMBL" id="JBFAIH010000002">
    <property type="protein sequence ID" value="MEV0362146.1"/>
    <property type="molecule type" value="Genomic_DNA"/>
</dbReference>
<feature type="region of interest" description="Disordered" evidence="1">
    <location>
        <begin position="37"/>
        <end position="63"/>
    </location>
</feature>
<dbReference type="SUPFAM" id="SSF47090">
    <property type="entry name" value="PGBD-like"/>
    <property type="match status" value="1"/>
</dbReference>
<evidence type="ECO:0000256" key="2">
    <source>
        <dbReference type="SAM" id="SignalP"/>
    </source>
</evidence>
<proteinExistence type="predicted"/>
<evidence type="ECO:0000259" key="3">
    <source>
        <dbReference type="Pfam" id="PF01471"/>
    </source>
</evidence>